<feature type="domain" description="Helix-turn-helix" evidence="1">
    <location>
        <begin position="211"/>
        <end position="252"/>
    </location>
</feature>
<gene>
    <name evidence="2" type="ORF">H8S02_10050</name>
</gene>
<keyword evidence="3" id="KW-1185">Reference proteome</keyword>
<reference evidence="2 3" key="1">
    <citation type="submission" date="2020-08" db="EMBL/GenBank/DDBJ databases">
        <title>Genome public.</title>
        <authorList>
            <person name="Liu C."/>
            <person name="Sun Q."/>
        </authorList>
    </citation>
    <scope>NUCLEOTIDE SEQUENCE [LARGE SCALE GENOMIC DNA]</scope>
    <source>
        <strain evidence="2 3">M2</strain>
    </source>
</reference>
<comment type="caution">
    <text evidence="2">The sequence shown here is derived from an EMBL/GenBank/DDBJ whole genome shotgun (WGS) entry which is preliminary data.</text>
</comment>
<dbReference type="NCBIfam" id="TIGR01764">
    <property type="entry name" value="excise"/>
    <property type="match status" value="1"/>
</dbReference>
<proteinExistence type="predicted"/>
<sequence>MTKKKKTTMSVPEMQRLLGLGKTDAYWLVKKQCFETAIINGKIRIIIDSFEHWYARQVKHKKVHGPPPGKVLHAESYSPQELAEELGIGFSTIYDIIQRYNIKTFKVDSWLRISKRDFLDWYKTQTRYRTRADRARDAALEAETLTMPEIAQILGIPRKAVYHILLYGPDRDKFDFVFIAGRRRVTKESFERWHADQSRFCTEIDKTKSVFSMQEASVLLHITYNDVRQMIQSGELAAEKCGAKYLISRDEIQWILLQQKNKHEI</sequence>
<protein>
    <submittedName>
        <fullName evidence="2">Helix-turn-helix domain-containing protein</fullName>
    </submittedName>
</protein>
<dbReference type="InterPro" id="IPR041657">
    <property type="entry name" value="HTH_17"/>
</dbReference>
<dbReference type="Proteomes" id="UP000641741">
    <property type="component" value="Unassembled WGS sequence"/>
</dbReference>
<evidence type="ECO:0000313" key="2">
    <source>
        <dbReference type="EMBL" id="MBC5696282.1"/>
    </source>
</evidence>
<dbReference type="RefSeq" id="WP_186970393.1">
    <property type="nucleotide sequence ID" value="NZ_JACOPK010000009.1"/>
</dbReference>
<dbReference type="InterPro" id="IPR010093">
    <property type="entry name" value="SinI_DNA-bd"/>
</dbReference>
<evidence type="ECO:0000259" key="1">
    <source>
        <dbReference type="Pfam" id="PF12728"/>
    </source>
</evidence>
<evidence type="ECO:0000313" key="3">
    <source>
        <dbReference type="Proteomes" id="UP000641741"/>
    </source>
</evidence>
<accession>A0ABR7GPP2</accession>
<organism evidence="2 3">
    <name type="scientific">Agathobaculum hominis</name>
    <dbReference type="NCBI Taxonomy" id="2763014"/>
    <lineage>
        <taxon>Bacteria</taxon>
        <taxon>Bacillati</taxon>
        <taxon>Bacillota</taxon>
        <taxon>Clostridia</taxon>
        <taxon>Eubacteriales</taxon>
        <taxon>Butyricicoccaceae</taxon>
        <taxon>Agathobaculum</taxon>
    </lineage>
</organism>
<dbReference type="Pfam" id="PF12728">
    <property type="entry name" value="HTH_17"/>
    <property type="match status" value="1"/>
</dbReference>
<name>A0ABR7GPP2_9FIRM</name>
<dbReference type="EMBL" id="JACOPK010000009">
    <property type="protein sequence ID" value="MBC5696282.1"/>
    <property type="molecule type" value="Genomic_DNA"/>
</dbReference>